<dbReference type="EMBL" id="BKCJ010141945">
    <property type="protein sequence ID" value="GEX96189.1"/>
    <property type="molecule type" value="Genomic_DNA"/>
</dbReference>
<accession>A0A699HE11</accession>
<dbReference type="InterPro" id="IPR052343">
    <property type="entry name" value="Retrotransposon-Effector_Assoc"/>
</dbReference>
<reference evidence="2" key="1">
    <citation type="journal article" date="2019" name="Sci. Rep.">
        <title>Draft genome of Tanacetum cinerariifolium, the natural source of mosquito coil.</title>
        <authorList>
            <person name="Yamashiro T."/>
            <person name="Shiraishi A."/>
            <person name="Satake H."/>
            <person name="Nakayama K."/>
        </authorList>
    </citation>
    <scope>NUCLEOTIDE SEQUENCE</scope>
</reference>
<dbReference type="GO" id="GO:0003964">
    <property type="term" value="F:RNA-directed DNA polymerase activity"/>
    <property type="evidence" value="ECO:0007669"/>
    <property type="project" value="UniProtKB-KW"/>
</dbReference>
<sequence>MNKAGTKLSKLDRFLISEGIPEDIPDIRVTAINRMWSDHTPILLHAMKLDFGPSPFKFNSWLNRDSFDDLIKSTWPTLEALNAGRIFRSYGKLRCLKTAIKQWHSNTRNNYRTLKHVALSDIKDIEKNIDDGSASSSDRDERIKLLQDIDKLEALDLIQKAHIKWDIEGGESSKFFYGVINNKRRSQAITRILHDGVWISDLFLIKEAFINYYKEEFQAHDSQVVFSLMIHSTSLTSLDRDSLETHISLDKIKTAVWDCGSNKAPGPDGFSFAFIKKYWDLIKTDILKFVNSFFVSGSMPQGANSSFFTLIPKTSNPIYVKDFRPISLIGIHYKIIVEVLANRICGVINKIVSKEQYAFILAVKFLMALLSLVSLGLGSKWRSWIRACLQSSRASILINGSPTFEFYIKRGLRQGDPLSHFLFILVMEGLHGVMSNAVNYGLFRGIKLGSSDITLSHLFYDDDMLITFERNSGDLDNIIWVPHVFHLASSPKINIHKSNIYGTGVSNDEVPFMASGCVAGSFPFTYLGLPIGSNMTLTSSWNILVGRFQKRLSSWK</sequence>
<comment type="caution">
    <text evidence="2">The sequence shown here is derived from an EMBL/GenBank/DDBJ whole genome shotgun (WGS) entry which is preliminary data.</text>
</comment>
<feature type="domain" description="Reverse transcriptase" evidence="1">
    <location>
        <begin position="380"/>
        <end position="530"/>
    </location>
</feature>
<proteinExistence type="predicted"/>
<evidence type="ECO:0000259" key="1">
    <source>
        <dbReference type="Pfam" id="PF00078"/>
    </source>
</evidence>
<organism evidence="2">
    <name type="scientific">Tanacetum cinerariifolium</name>
    <name type="common">Dalmatian daisy</name>
    <name type="synonym">Chrysanthemum cinerariifolium</name>
    <dbReference type="NCBI Taxonomy" id="118510"/>
    <lineage>
        <taxon>Eukaryota</taxon>
        <taxon>Viridiplantae</taxon>
        <taxon>Streptophyta</taxon>
        <taxon>Embryophyta</taxon>
        <taxon>Tracheophyta</taxon>
        <taxon>Spermatophyta</taxon>
        <taxon>Magnoliopsida</taxon>
        <taxon>eudicotyledons</taxon>
        <taxon>Gunneridae</taxon>
        <taxon>Pentapetalae</taxon>
        <taxon>asterids</taxon>
        <taxon>campanulids</taxon>
        <taxon>Asterales</taxon>
        <taxon>Asteraceae</taxon>
        <taxon>Asteroideae</taxon>
        <taxon>Anthemideae</taxon>
        <taxon>Anthemidinae</taxon>
        <taxon>Tanacetum</taxon>
    </lineage>
</organism>
<name>A0A699HE11_TANCI</name>
<dbReference type="PANTHER" id="PTHR46890">
    <property type="entry name" value="NON-LTR RETROLELEMENT REVERSE TRANSCRIPTASE-LIKE PROTEIN-RELATED"/>
    <property type="match status" value="1"/>
</dbReference>
<gene>
    <name evidence="2" type="ORF">Tci_368164</name>
</gene>
<evidence type="ECO:0000313" key="2">
    <source>
        <dbReference type="EMBL" id="GEX96189.1"/>
    </source>
</evidence>
<dbReference type="Pfam" id="PF00078">
    <property type="entry name" value="RVT_1"/>
    <property type="match status" value="1"/>
</dbReference>
<keyword evidence="2" id="KW-0808">Transferase</keyword>
<protein>
    <submittedName>
        <fullName evidence="2">RNA-directed DNA polymerase, eukaryota</fullName>
    </submittedName>
</protein>
<dbReference type="AlphaFoldDB" id="A0A699HE11"/>
<keyword evidence="2" id="KW-0695">RNA-directed DNA polymerase</keyword>
<dbReference type="InterPro" id="IPR000477">
    <property type="entry name" value="RT_dom"/>
</dbReference>
<dbReference type="PANTHER" id="PTHR46890:SF50">
    <property type="entry name" value="RNA-DIRECTED DNA POLYMERASE, EUKARYOTA, REVERSE TRANSCRIPTASE ZINC-BINDING DOMAIN PROTEIN-RELATED"/>
    <property type="match status" value="1"/>
</dbReference>
<keyword evidence="2" id="KW-0548">Nucleotidyltransferase</keyword>